<protein>
    <submittedName>
        <fullName evidence="1">Uncharacterized protein</fullName>
    </submittedName>
</protein>
<gene>
    <name evidence="1" type="ORF">A2154_05140</name>
</gene>
<sequence length="131" mass="14171">MLIDLRLIEPTEEATQMMSISVFSKKGHWQESLLITSSALDKNICQVSIAQNQPKDFQNARVEGLATLSVCRAAGNGFHFVIPCILIGCAVNGAQTADRSAPRSIRALNLGFYVPFTPVIEFDSVSGNSGK</sequence>
<dbReference type="EMBL" id="MFJC01000007">
    <property type="protein sequence ID" value="OGG10006.1"/>
    <property type="molecule type" value="Genomic_DNA"/>
</dbReference>
<reference evidence="1 2" key="1">
    <citation type="journal article" date="2016" name="Nat. Commun.">
        <title>Thousands of microbial genomes shed light on interconnected biogeochemical processes in an aquifer system.</title>
        <authorList>
            <person name="Anantharaman K."/>
            <person name="Brown C.T."/>
            <person name="Hug L.A."/>
            <person name="Sharon I."/>
            <person name="Castelle C.J."/>
            <person name="Probst A.J."/>
            <person name="Thomas B.C."/>
            <person name="Singh A."/>
            <person name="Wilkins M.J."/>
            <person name="Karaoz U."/>
            <person name="Brodie E.L."/>
            <person name="Williams K.H."/>
            <person name="Hubbard S.S."/>
            <person name="Banfield J.F."/>
        </authorList>
    </citation>
    <scope>NUCLEOTIDE SEQUENCE [LARGE SCALE GENOMIC DNA]</scope>
</reference>
<evidence type="ECO:0000313" key="1">
    <source>
        <dbReference type="EMBL" id="OGG10006.1"/>
    </source>
</evidence>
<organism evidence="1 2">
    <name type="scientific">Candidatus Gottesmanbacteria bacterium RBG_16_43_7</name>
    <dbReference type="NCBI Taxonomy" id="1798373"/>
    <lineage>
        <taxon>Bacteria</taxon>
        <taxon>Candidatus Gottesmaniibacteriota</taxon>
    </lineage>
</organism>
<evidence type="ECO:0000313" key="2">
    <source>
        <dbReference type="Proteomes" id="UP000176854"/>
    </source>
</evidence>
<accession>A0A1F5ZBY5</accession>
<dbReference type="Proteomes" id="UP000176854">
    <property type="component" value="Unassembled WGS sequence"/>
</dbReference>
<comment type="caution">
    <text evidence="1">The sequence shown here is derived from an EMBL/GenBank/DDBJ whole genome shotgun (WGS) entry which is preliminary data.</text>
</comment>
<dbReference type="AlphaFoldDB" id="A0A1F5ZBY5"/>
<name>A0A1F5ZBY5_9BACT</name>
<proteinExistence type="predicted"/>